<dbReference type="InterPro" id="IPR034660">
    <property type="entry name" value="DinB/YfiT-like"/>
</dbReference>
<dbReference type="Pfam" id="PF12867">
    <property type="entry name" value="DinB_2"/>
    <property type="match status" value="1"/>
</dbReference>
<name>A0A0Q3TFH2_9BACI</name>
<dbReference type="STRING" id="157838.AN964_01635"/>
<dbReference type="OrthoDB" id="2964295at2"/>
<evidence type="ECO:0000259" key="1">
    <source>
        <dbReference type="Pfam" id="PF12867"/>
    </source>
</evidence>
<dbReference type="Proteomes" id="UP000051888">
    <property type="component" value="Unassembled WGS sequence"/>
</dbReference>
<keyword evidence="3" id="KW-1185">Reference proteome</keyword>
<accession>A0A0Q3TFH2</accession>
<reference evidence="2 3" key="1">
    <citation type="submission" date="2015-09" db="EMBL/GenBank/DDBJ databases">
        <title>Genome sequencing project for genomic taxonomy and phylogenomics of Bacillus-like bacteria.</title>
        <authorList>
            <person name="Liu B."/>
            <person name="Wang J."/>
            <person name="Zhu Y."/>
            <person name="Liu G."/>
            <person name="Chen Q."/>
            <person name="Chen Z."/>
            <person name="Lan J."/>
            <person name="Che J."/>
            <person name="Ge C."/>
            <person name="Shi H."/>
            <person name="Pan Z."/>
            <person name="Liu X."/>
        </authorList>
    </citation>
    <scope>NUCLEOTIDE SEQUENCE [LARGE SCALE GENOMIC DNA]</scope>
    <source>
        <strain evidence="2 3">LMG 18435</strain>
    </source>
</reference>
<comment type="caution">
    <text evidence="2">The sequence shown here is derived from an EMBL/GenBank/DDBJ whole genome shotgun (WGS) entry which is preliminary data.</text>
</comment>
<organism evidence="2 3">
    <name type="scientific">Heyndrickxia shackletonii</name>
    <dbReference type="NCBI Taxonomy" id="157838"/>
    <lineage>
        <taxon>Bacteria</taxon>
        <taxon>Bacillati</taxon>
        <taxon>Bacillota</taxon>
        <taxon>Bacilli</taxon>
        <taxon>Bacillales</taxon>
        <taxon>Bacillaceae</taxon>
        <taxon>Heyndrickxia</taxon>
    </lineage>
</organism>
<evidence type="ECO:0000313" key="3">
    <source>
        <dbReference type="Proteomes" id="UP000051888"/>
    </source>
</evidence>
<dbReference type="AlphaFoldDB" id="A0A0Q3TFH2"/>
<sequence>MGTLKAWMDYLNSINGKEHDSFFKPYKEGKWSKAAIISHMMFWDRFFYEERLPHMLKGETLVGITAEQVEEMNKKAEEYAHSGITLQEIIDEALKYRQMLLDKLQDEDLSRTFTIKDRKISLQEYVNGEIEHDEHHLKQLKAK</sequence>
<protein>
    <recommendedName>
        <fullName evidence="1">DinB-like domain-containing protein</fullName>
    </recommendedName>
</protein>
<dbReference type="Gene3D" id="1.20.120.450">
    <property type="entry name" value="dinb family like domain"/>
    <property type="match status" value="1"/>
</dbReference>
<gene>
    <name evidence="2" type="ORF">AN964_01635</name>
</gene>
<evidence type="ECO:0000313" key="2">
    <source>
        <dbReference type="EMBL" id="KQL52369.1"/>
    </source>
</evidence>
<dbReference type="PATRIC" id="fig|157838.3.peg.364"/>
<proteinExistence type="predicted"/>
<dbReference type="EMBL" id="LJJC01000004">
    <property type="protein sequence ID" value="KQL52369.1"/>
    <property type="molecule type" value="Genomic_DNA"/>
</dbReference>
<feature type="domain" description="DinB-like" evidence="1">
    <location>
        <begin position="6"/>
        <end position="140"/>
    </location>
</feature>
<dbReference type="InterPro" id="IPR024775">
    <property type="entry name" value="DinB-like"/>
</dbReference>
<dbReference type="RefSeq" id="WP_055738050.1">
    <property type="nucleotide sequence ID" value="NZ_JAAIWL010000007.1"/>
</dbReference>
<dbReference type="SUPFAM" id="SSF109854">
    <property type="entry name" value="DinB/YfiT-like putative metalloenzymes"/>
    <property type="match status" value="1"/>
</dbReference>